<dbReference type="NCBIfam" id="TIGR04183">
    <property type="entry name" value="Por_Secre_tail"/>
    <property type="match status" value="1"/>
</dbReference>
<accession>A0ABS3QLZ8</accession>
<dbReference type="InterPro" id="IPR026444">
    <property type="entry name" value="Secre_tail"/>
</dbReference>
<dbReference type="Pfam" id="PF00754">
    <property type="entry name" value="F5_F8_type_C"/>
    <property type="match status" value="1"/>
</dbReference>
<dbReference type="InterPro" id="IPR017853">
    <property type="entry name" value="GH"/>
</dbReference>
<dbReference type="RefSeq" id="WP_208178067.1">
    <property type="nucleotide sequence ID" value="NZ_JAGETZ010000016.1"/>
</dbReference>
<dbReference type="Pfam" id="PF11790">
    <property type="entry name" value="Glyco_hydro_cc"/>
    <property type="match status" value="1"/>
</dbReference>
<dbReference type="EMBL" id="JAGETZ010000016">
    <property type="protein sequence ID" value="MBO2012300.1"/>
    <property type="molecule type" value="Genomic_DNA"/>
</dbReference>
<sequence length="588" mass="63713">MAANFSGPAAAQTKSAKRGLAYGYHSAADMQALAPGLSWWYNWTSRPEASAAGVYAGLNVDYVPMQWDENLNGTTVTAAALAANIPAGARFLLGFNEPNFLSQASLTPAQAAAIWPVLETVARQKNLRLASPAVNYCGNCVSANGVTYNSPVRYLDDFFAACPSCQVDYIAVHTYVCEERYLREKIAEMKKYNKPIWLTEFACGDMPANQITLPVQQKYLLDAVNYLEKEPAIFRYAWFSGRNTEIPFINLLAPTSGQLTALGQEYVGLPAGWELGRLTPVAVTATSQEKATTGPGNATDVDINSRWASAFSDPQSLTLDFGSVQSFARVLLTWEAAYAADYRLETSLNGTTWTPLLTVLNSDGGVENLTGLTGSGRFLRLTGTRRATAYGYSLWEMEVFGPAAPLPVTLTSFKAIAQSQAVALHWATATEHQNEGFAVQRSADGEQFTDLAFVPGAGTSQTPHQYAYFDEHPLRAATSYYRLRQLDAAGAATYGPVQAVQAATGAATAYPNPTKDVATVEWDAATEGPAHWTLTNTTGQVMRTEPLVEHAGRNVLPVDLRAYPPGSYILTLDGMGHSRHHLHLFKAE</sequence>
<dbReference type="Gene3D" id="3.20.20.80">
    <property type="entry name" value="Glycosidases"/>
    <property type="match status" value="1"/>
</dbReference>
<dbReference type="SUPFAM" id="SSF51445">
    <property type="entry name" value="(Trans)glycosidases"/>
    <property type="match status" value="1"/>
</dbReference>
<dbReference type="InterPro" id="IPR008979">
    <property type="entry name" value="Galactose-bd-like_sf"/>
</dbReference>
<dbReference type="InterPro" id="IPR000421">
    <property type="entry name" value="FA58C"/>
</dbReference>
<proteinExistence type="predicted"/>
<protein>
    <submittedName>
        <fullName evidence="2">Discoidin domain-containing protein</fullName>
    </submittedName>
</protein>
<evidence type="ECO:0000313" key="2">
    <source>
        <dbReference type="EMBL" id="MBO2012300.1"/>
    </source>
</evidence>
<dbReference type="Proteomes" id="UP000664369">
    <property type="component" value="Unassembled WGS sequence"/>
</dbReference>
<dbReference type="PANTHER" id="PTHR34154">
    <property type="entry name" value="ALKALI-SENSITIVE LINKAGE PROTEIN 1"/>
    <property type="match status" value="1"/>
</dbReference>
<organism evidence="2 3">
    <name type="scientific">Hymenobacter negativus</name>
    <dbReference type="NCBI Taxonomy" id="2795026"/>
    <lineage>
        <taxon>Bacteria</taxon>
        <taxon>Pseudomonadati</taxon>
        <taxon>Bacteroidota</taxon>
        <taxon>Cytophagia</taxon>
        <taxon>Cytophagales</taxon>
        <taxon>Hymenobacteraceae</taxon>
        <taxon>Hymenobacter</taxon>
    </lineage>
</organism>
<dbReference type="InterPro" id="IPR024655">
    <property type="entry name" value="Asl1_glyco_hydro_catalytic"/>
</dbReference>
<gene>
    <name evidence="2" type="ORF">J4E00_24755</name>
</gene>
<dbReference type="PROSITE" id="PS50022">
    <property type="entry name" value="FA58C_3"/>
    <property type="match status" value="1"/>
</dbReference>
<dbReference type="InterPro" id="IPR013783">
    <property type="entry name" value="Ig-like_fold"/>
</dbReference>
<evidence type="ECO:0000259" key="1">
    <source>
        <dbReference type="PROSITE" id="PS50022"/>
    </source>
</evidence>
<keyword evidence="3" id="KW-1185">Reference proteome</keyword>
<dbReference type="Gene3D" id="2.60.40.10">
    <property type="entry name" value="Immunoglobulins"/>
    <property type="match status" value="1"/>
</dbReference>
<dbReference type="Gene3D" id="2.60.120.260">
    <property type="entry name" value="Galactose-binding domain-like"/>
    <property type="match status" value="1"/>
</dbReference>
<reference evidence="2 3" key="1">
    <citation type="submission" date="2021-03" db="EMBL/GenBank/DDBJ databases">
        <authorList>
            <person name="Kim M.K."/>
        </authorList>
    </citation>
    <scope>NUCLEOTIDE SEQUENCE [LARGE SCALE GENOMIC DNA]</scope>
    <source>
        <strain evidence="2 3">BT442</strain>
    </source>
</reference>
<dbReference type="SUPFAM" id="SSF49785">
    <property type="entry name" value="Galactose-binding domain-like"/>
    <property type="match status" value="1"/>
</dbReference>
<comment type="caution">
    <text evidence="2">The sequence shown here is derived from an EMBL/GenBank/DDBJ whole genome shotgun (WGS) entry which is preliminary data.</text>
</comment>
<dbReference type="InterPro" id="IPR053183">
    <property type="entry name" value="ASL1"/>
</dbReference>
<feature type="domain" description="F5/8 type C" evidence="1">
    <location>
        <begin position="266"/>
        <end position="402"/>
    </location>
</feature>
<dbReference type="PANTHER" id="PTHR34154:SF3">
    <property type="entry name" value="ALKALI-SENSITIVE LINKAGE PROTEIN 1"/>
    <property type="match status" value="1"/>
</dbReference>
<name>A0ABS3QLZ8_9BACT</name>
<evidence type="ECO:0000313" key="3">
    <source>
        <dbReference type="Proteomes" id="UP000664369"/>
    </source>
</evidence>